<dbReference type="RefSeq" id="WP_011972675.1">
    <property type="nucleotide sequence ID" value="NC_009634.1"/>
</dbReference>
<dbReference type="OrthoDB" id="109281at2157"/>
<dbReference type="GO" id="GO:0015948">
    <property type="term" value="P:methanogenesis"/>
    <property type="evidence" value="ECO:0007669"/>
    <property type="project" value="UniProtKB-KW"/>
</dbReference>
<dbReference type="InterPro" id="IPR003901">
    <property type="entry name" value="Me_CoM_Rdtase_D"/>
</dbReference>
<protein>
    <submittedName>
        <fullName evidence="2">Methyl-coenzyme M reductase, protein D</fullName>
    </submittedName>
</protein>
<name>A6UQK2_METVS</name>
<reference evidence="2" key="1">
    <citation type="submission" date="2007-06" db="EMBL/GenBank/DDBJ databases">
        <title>Complete sequence of Methanococcus vannielii SB.</title>
        <authorList>
            <consortium name="US DOE Joint Genome Institute"/>
            <person name="Copeland A."/>
            <person name="Lucas S."/>
            <person name="Lapidus A."/>
            <person name="Barry K."/>
            <person name="Glavina del Rio T."/>
            <person name="Dalin E."/>
            <person name="Tice H."/>
            <person name="Pitluck S."/>
            <person name="Chain P."/>
            <person name="Malfatti S."/>
            <person name="Shin M."/>
            <person name="Vergez L."/>
            <person name="Schmutz J."/>
            <person name="Larimer F."/>
            <person name="Land M."/>
            <person name="Hauser L."/>
            <person name="Kyrpides N."/>
            <person name="Anderson I."/>
            <person name="Sieprawska-Lupa M."/>
            <person name="Whitman W.B."/>
            <person name="Richardson P."/>
        </authorList>
    </citation>
    <scope>NUCLEOTIDE SEQUENCE [LARGE SCALE GENOMIC DNA]</scope>
    <source>
        <strain evidence="2">SB</strain>
    </source>
</reference>
<dbReference type="NCBIfam" id="TIGR03260">
    <property type="entry name" value="met_CoM_red_D"/>
    <property type="match status" value="1"/>
</dbReference>
<evidence type="ECO:0000313" key="2">
    <source>
        <dbReference type="EMBL" id="ABR54774.1"/>
    </source>
</evidence>
<dbReference type="STRING" id="406327.Mevan_0869"/>
<organism evidence="2 3">
    <name type="scientific">Methanococcus vannielii (strain ATCC 35089 / DSM 1224 / JCM 13029 / OCM 148 / SB)</name>
    <dbReference type="NCBI Taxonomy" id="406327"/>
    <lineage>
        <taxon>Archaea</taxon>
        <taxon>Methanobacteriati</taxon>
        <taxon>Methanobacteriota</taxon>
        <taxon>Methanomada group</taxon>
        <taxon>Methanococci</taxon>
        <taxon>Methanococcales</taxon>
        <taxon>Methanococcaceae</taxon>
        <taxon>Methanococcus</taxon>
    </lineage>
</organism>
<dbReference type="KEGG" id="mvn:Mevan_0869"/>
<dbReference type="GeneID" id="5326168"/>
<evidence type="ECO:0000256" key="1">
    <source>
        <dbReference type="ARBA" id="ARBA00022994"/>
    </source>
</evidence>
<dbReference type="AlphaFoldDB" id="A6UQK2"/>
<dbReference type="Proteomes" id="UP000001107">
    <property type="component" value="Chromosome"/>
</dbReference>
<proteinExistence type="predicted"/>
<dbReference type="HOGENOM" id="CLU_118415_0_0_2"/>
<dbReference type="Pfam" id="PF02505">
    <property type="entry name" value="MCR_D"/>
    <property type="match status" value="1"/>
</dbReference>
<gene>
    <name evidence="2" type="ordered locus">Mevan_0869</name>
</gene>
<evidence type="ECO:0000313" key="3">
    <source>
        <dbReference type="Proteomes" id="UP000001107"/>
    </source>
</evidence>
<dbReference type="EMBL" id="CP000742">
    <property type="protein sequence ID" value="ABR54774.1"/>
    <property type="molecule type" value="Genomic_DNA"/>
</dbReference>
<keyword evidence="1" id="KW-0484">Methanogenesis</keyword>
<dbReference type="PIRSF" id="PIRSF005636">
    <property type="entry name" value="McrD"/>
    <property type="match status" value="1"/>
</dbReference>
<keyword evidence="3" id="KW-1185">Reference proteome</keyword>
<dbReference type="eggNOG" id="arCOG04859">
    <property type="taxonomic scope" value="Archaea"/>
</dbReference>
<dbReference type="SMR" id="A6UQK2"/>
<sequence>MIELEVFPHRYLKAETTENFLNSAYSFSTVERVVIHGESLPKKVGYGPAKGSPVNHSEKKEITVKGVPVELNLQVGRLWVLLKDESEIEKIDELCKELFPFGYRLTKGKFLRDTPTVSDFIKYGESAVENIDPKLLSATDPRSKFQNSVKMIPKSENSTE</sequence>
<accession>A6UQK2</accession>